<proteinExistence type="predicted"/>
<dbReference type="Gene3D" id="3.30.70.270">
    <property type="match status" value="1"/>
</dbReference>
<name>A0A923HZE9_9FIRM</name>
<dbReference type="EMBL" id="WJBD01000031">
    <property type="protein sequence ID" value="MBC3889930.1"/>
    <property type="molecule type" value="Genomic_DNA"/>
</dbReference>
<keyword evidence="3" id="KW-1185">Reference proteome</keyword>
<dbReference type="InterPro" id="IPR029787">
    <property type="entry name" value="Nucleotide_cyclase"/>
</dbReference>
<reference evidence="2" key="1">
    <citation type="submission" date="2019-10" db="EMBL/GenBank/DDBJ databases">
        <authorList>
            <person name="Ross D.E."/>
            <person name="Gulliver D."/>
        </authorList>
    </citation>
    <scope>NUCLEOTIDE SEQUENCE</scope>
    <source>
        <strain evidence="2">DER-2019</strain>
    </source>
</reference>
<dbReference type="AlphaFoldDB" id="A0A923HZE9"/>
<accession>A0A923HZE9</accession>
<dbReference type="SUPFAM" id="SSF55073">
    <property type="entry name" value="Nucleotide cyclase"/>
    <property type="match status" value="1"/>
</dbReference>
<organism evidence="2 3">
    <name type="scientific">Acetobacterium paludosum</name>
    <dbReference type="NCBI Taxonomy" id="52693"/>
    <lineage>
        <taxon>Bacteria</taxon>
        <taxon>Bacillati</taxon>
        <taxon>Bacillota</taxon>
        <taxon>Clostridia</taxon>
        <taxon>Eubacteriales</taxon>
        <taxon>Eubacteriaceae</taxon>
        <taxon>Acetobacterium</taxon>
    </lineage>
</organism>
<dbReference type="InterPro" id="IPR000160">
    <property type="entry name" value="GGDEF_dom"/>
</dbReference>
<dbReference type="RefSeq" id="WP_148568567.1">
    <property type="nucleotide sequence ID" value="NZ_RXYA01000021.1"/>
</dbReference>
<evidence type="ECO:0000313" key="2">
    <source>
        <dbReference type="EMBL" id="MBC3889930.1"/>
    </source>
</evidence>
<gene>
    <name evidence="2" type="ORF">GH810_16650</name>
</gene>
<feature type="domain" description="GGDEF" evidence="1">
    <location>
        <begin position="1"/>
        <end position="51"/>
    </location>
</feature>
<dbReference type="NCBIfam" id="TIGR00254">
    <property type="entry name" value="GGDEF"/>
    <property type="match status" value="1"/>
</dbReference>
<protein>
    <submittedName>
        <fullName evidence="2">Diguanylate cyclase</fullName>
    </submittedName>
</protein>
<sequence length="51" mass="5951">MNDLYGHHEGDRLIKGFACVLENISNDRIFAGRYGGDEFIIIVHGWRFRKI</sequence>
<evidence type="ECO:0000259" key="1">
    <source>
        <dbReference type="PROSITE" id="PS50887"/>
    </source>
</evidence>
<comment type="caution">
    <text evidence="2">The sequence shown here is derived from an EMBL/GenBank/DDBJ whole genome shotgun (WGS) entry which is preliminary data.</text>
</comment>
<dbReference type="Pfam" id="PF00990">
    <property type="entry name" value="GGDEF"/>
    <property type="match status" value="1"/>
</dbReference>
<dbReference type="Proteomes" id="UP000616595">
    <property type="component" value="Unassembled WGS sequence"/>
</dbReference>
<dbReference type="PROSITE" id="PS50887">
    <property type="entry name" value="GGDEF"/>
    <property type="match status" value="1"/>
</dbReference>
<dbReference type="OrthoDB" id="185601at2"/>
<dbReference type="InterPro" id="IPR043128">
    <property type="entry name" value="Rev_trsase/Diguanyl_cyclase"/>
</dbReference>
<reference evidence="2" key="2">
    <citation type="submission" date="2020-10" db="EMBL/GenBank/DDBJ databases">
        <title>Comparative genomics of the Acetobacterium genus.</title>
        <authorList>
            <person name="Marshall C."/>
            <person name="May H."/>
            <person name="Norman S."/>
        </authorList>
    </citation>
    <scope>NUCLEOTIDE SEQUENCE</scope>
    <source>
        <strain evidence="2">DER-2019</strain>
    </source>
</reference>
<evidence type="ECO:0000313" key="3">
    <source>
        <dbReference type="Proteomes" id="UP000616595"/>
    </source>
</evidence>